<keyword evidence="2" id="KW-1185">Reference proteome</keyword>
<name>A0A326UEB7_THEHA</name>
<protein>
    <submittedName>
        <fullName evidence="1">Uncharacterized protein</fullName>
    </submittedName>
</protein>
<gene>
    <name evidence="1" type="ORF">EI42_00815</name>
</gene>
<dbReference type="EMBL" id="QKUF01000001">
    <property type="protein sequence ID" value="PZW36636.1"/>
    <property type="molecule type" value="Genomic_DNA"/>
</dbReference>
<sequence>MLSALNNLKGLPQGCSLQERGARNAHCIPQRGSANAPGPRVPENTSGVAFQTSSVPFSKPFRLSTRENRSCIFLQTWKHTLDIPDTRVIHNQEHARMQVFRSLLRHKASTHRRRCGARLVSEYIGSEKPAGTAETALSISPRPYASGVLLLILYHSQASQALSRAGKEAKYPLGILTKHPTCDKGKTSLSILLRRYPKSTNTTYNKKTEINGASYCSFFIEQHCLLSFFLFSSQSTSAADIVPLRSSTCVSLVRRLFVLS</sequence>
<accession>A0A326UEB7</accession>
<evidence type="ECO:0000313" key="1">
    <source>
        <dbReference type="EMBL" id="PZW36636.1"/>
    </source>
</evidence>
<reference evidence="1 2" key="1">
    <citation type="submission" date="2018-06" db="EMBL/GenBank/DDBJ databases">
        <title>Genomic Encyclopedia of Archaeal and Bacterial Type Strains, Phase II (KMG-II): from individual species to whole genera.</title>
        <authorList>
            <person name="Goeker M."/>
        </authorList>
    </citation>
    <scope>NUCLEOTIDE SEQUENCE [LARGE SCALE GENOMIC DNA]</scope>
    <source>
        <strain evidence="1 2">ATCC BAA-1881</strain>
    </source>
</reference>
<evidence type="ECO:0000313" key="2">
    <source>
        <dbReference type="Proteomes" id="UP000248806"/>
    </source>
</evidence>
<proteinExistence type="predicted"/>
<dbReference type="Proteomes" id="UP000248806">
    <property type="component" value="Unassembled WGS sequence"/>
</dbReference>
<dbReference type="AlphaFoldDB" id="A0A326UEB7"/>
<comment type="caution">
    <text evidence="1">The sequence shown here is derived from an EMBL/GenBank/DDBJ whole genome shotgun (WGS) entry which is preliminary data.</text>
</comment>
<organism evidence="1 2">
    <name type="scientific">Thermosporothrix hazakensis</name>
    <dbReference type="NCBI Taxonomy" id="644383"/>
    <lineage>
        <taxon>Bacteria</taxon>
        <taxon>Bacillati</taxon>
        <taxon>Chloroflexota</taxon>
        <taxon>Ktedonobacteria</taxon>
        <taxon>Ktedonobacterales</taxon>
        <taxon>Thermosporotrichaceae</taxon>
        <taxon>Thermosporothrix</taxon>
    </lineage>
</organism>